<feature type="transmembrane region" description="Helical" evidence="1">
    <location>
        <begin position="372"/>
        <end position="389"/>
    </location>
</feature>
<keyword evidence="1" id="KW-1133">Transmembrane helix</keyword>
<dbReference type="SUPFAM" id="SSF55073">
    <property type="entry name" value="Nucleotide cyclase"/>
    <property type="match status" value="1"/>
</dbReference>
<dbReference type="InterPro" id="IPR007890">
    <property type="entry name" value="CHASE2"/>
</dbReference>
<dbReference type="EMBL" id="LAQT01000003">
    <property type="protein sequence ID" value="KPC54310.1"/>
    <property type="molecule type" value="Genomic_DNA"/>
</dbReference>
<dbReference type="SMART" id="SM01080">
    <property type="entry name" value="CHASE2"/>
    <property type="match status" value="1"/>
</dbReference>
<reference evidence="3 4" key="1">
    <citation type="submission" date="2015-07" db="EMBL/GenBank/DDBJ databases">
        <title>Draft genome sequence of the Amantichitinum ursilacus IGB-41, a new chitin-degrading bacterium.</title>
        <authorList>
            <person name="Kirstahler P."/>
            <person name="Guenther M."/>
            <person name="Grumaz C."/>
            <person name="Rupp S."/>
            <person name="Zibek S."/>
            <person name="Sohn K."/>
        </authorList>
    </citation>
    <scope>NUCLEOTIDE SEQUENCE [LARGE SCALE GENOMIC DNA]</scope>
    <source>
        <strain evidence="3 4">IGB-41</strain>
    </source>
</reference>
<keyword evidence="1" id="KW-0472">Membrane</keyword>
<sequence length="620" mass="68166">MLQRRAALPAYRAALSLLALVWVLIALDYAALQLTRPLDDWVNDRLLARHAQQRPAATDIVIVNIDQASLTAMQDEAGSWPWPRAIHAELLDGLARQQPRAIVFDLMFNEPDTFRPDSDQLWQASVSAHRGLLYLPSVQLADGIGPKLRDLPASLGLQRGPQADANASLPLLLPTVLAQSDWRGGLINFMADYDGIGRQYLVRRDVAGWTLPSLPVQLAQDQHWPIPGASRFTLNWTQPHTRISHADLYADFNREHPQRPADEFRDKIVLIGTAAPGLQDLRPTPLSGSFPGIEILATAMDNLQHGDWLRPAPRWQAGAWALLLCTALLAAFVFGLNALWLGLALLLLTLASVALGWLALGQRWLLPLYGPLVWAWLTYLAGAVQAWLAEKRRRLQAVAMFGRFVDPRVARQLVETGQLDRSAQARTRQISVLFSDIRGFTTLSETRPPEYIVDLLNRYFTRQVDVVFRHGGTLDKFIGDCIMAFWGAPADDAAHAQHAVAAALEMAQVLQDFRAELTDLHAEFDVGIGVHSGPAVVGLIGSPARLDYTAIGDTVNLASRIEGATKGVARILVSQATRDACGDTFGFTDHGMHAVKGREQGVRLFEPHAPATSDSRGNTP</sequence>
<organism evidence="3 4">
    <name type="scientific">Amantichitinum ursilacus</name>
    <dbReference type="NCBI Taxonomy" id="857265"/>
    <lineage>
        <taxon>Bacteria</taxon>
        <taxon>Pseudomonadati</taxon>
        <taxon>Pseudomonadota</taxon>
        <taxon>Betaproteobacteria</taxon>
        <taxon>Neisseriales</taxon>
        <taxon>Chitinibacteraceae</taxon>
        <taxon>Amantichitinum</taxon>
    </lineage>
</organism>
<dbReference type="Proteomes" id="UP000037939">
    <property type="component" value="Unassembled WGS sequence"/>
</dbReference>
<gene>
    <name evidence="3" type="primary">cyaA_2</name>
    <name evidence="3" type="ORF">WG78_06660</name>
</gene>
<dbReference type="InterPro" id="IPR001054">
    <property type="entry name" value="A/G_cyclase"/>
</dbReference>
<comment type="caution">
    <text evidence="3">The sequence shown here is derived from an EMBL/GenBank/DDBJ whole genome shotgun (WGS) entry which is preliminary data.</text>
</comment>
<dbReference type="Gene3D" id="3.30.70.1230">
    <property type="entry name" value="Nucleotide cyclase"/>
    <property type="match status" value="1"/>
</dbReference>
<dbReference type="PANTHER" id="PTHR43081:SF1">
    <property type="entry name" value="ADENYLATE CYCLASE, TERMINAL-DIFFERENTIATION SPECIFIC"/>
    <property type="match status" value="1"/>
</dbReference>
<keyword evidence="3" id="KW-0456">Lyase</keyword>
<dbReference type="PANTHER" id="PTHR43081">
    <property type="entry name" value="ADENYLATE CYCLASE, TERMINAL-DIFFERENTIATION SPECIFIC-RELATED"/>
    <property type="match status" value="1"/>
</dbReference>
<dbReference type="GO" id="GO:0035556">
    <property type="term" value="P:intracellular signal transduction"/>
    <property type="evidence" value="ECO:0007669"/>
    <property type="project" value="InterPro"/>
</dbReference>
<dbReference type="Pfam" id="PF00211">
    <property type="entry name" value="Guanylate_cyc"/>
    <property type="match status" value="1"/>
</dbReference>
<dbReference type="EC" id="4.6.1.1" evidence="3"/>
<name>A0A0N0XLR8_9NEIS</name>
<dbReference type="InterPro" id="IPR050697">
    <property type="entry name" value="Adenylyl/Guanylyl_Cyclase_3/4"/>
</dbReference>
<dbReference type="AlphaFoldDB" id="A0A0N0XLR8"/>
<dbReference type="STRING" id="857265.WG78_06660"/>
<dbReference type="PATRIC" id="fig|857265.3.peg.1369"/>
<evidence type="ECO:0000259" key="2">
    <source>
        <dbReference type="PROSITE" id="PS50125"/>
    </source>
</evidence>
<dbReference type="PROSITE" id="PS50125">
    <property type="entry name" value="GUANYLATE_CYCLASE_2"/>
    <property type="match status" value="1"/>
</dbReference>
<keyword evidence="1" id="KW-0812">Transmembrane</keyword>
<feature type="transmembrane region" description="Helical" evidence="1">
    <location>
        <begin position="317"/>
        <end position="336"/>
    </location>
</feature>
<dbReference type="GO" id="GO:0006171">
    <property type="term" value="P:cAMP biosynthetic process"/>
    <property type="evidence" value="ECO:0007669"/>
    <property type="project" value="TreeGrafter"/>
</dbReference>
<feature type="domain" description="Guanylate cyclase" evidence="2">
    <location>
        <begin position="431"/>
        <end position="562"/>
    </location>
</feature>
<dbReference type="GO" id="GO:0004016">
    <property type="term" value="F:adenylate cyclase activity"/>
    <property type="evidence" value="ECO:0007669"/>
    <property type="project" value="UniProtKB-EC"/>
</dbReference>
<keyword evidence="4" id="KW-1185">Reference proteome</keyword>
<dbReference type="RefSeq" id="WP_053936993.1">
    <property type="nucleotide sequence ID" value="NZ_LAQT01000003.1"/>
</dbReference>
<dbReference type="InterPro" id="IPR029787">
    <property type="entry name" value="Nucleotide_cyclase"/>
</dbReference>
<dbReference type="CDD" id="cd07302">
    <property type="entry name" value="CHD"/>
    <property type="match status" value="1"/>
</dbReference>
<feature type="transmembrane region" description="Helical" evidence="1">
    <location>
        <begin position="343"/>
        <end position="360"/>
    </location>
</feature>
<dbReference type="Pfam" id="PF05226">
    <property type="entry name" value="CHASE2"/>
    <property type="match status" value="1"/>
</dbReference>
<evidence type="ECO:0000256" key="1">
    <source>
        <dbReference type="SAM" id="Phobius"/>
    </source>
</evidence>
<evidence type="ECO:0000313" key="3">
    <source>
        <dbReference type="EMBL" id="KPC54310.1"/>
    </source>
</evidence>
<dbReference type="OrthoDB" id="9802500at2"/>
<protein>
    <submittedName>
        <fullName evidence="3">Adenylate cyclase 1</fullName>
        <ecNumber evidence="3">4.6.1.1</ecNumber>
    </submittedName>
</protein>
<evidence type="ECO:0000313" key="4">
    <source>
        <dbReference type="Proteomes" id="UP000037939"/>
    </source>
</evidence>
<accession>A0A0N0XLR8</accession>
<proteinExistence type="predicted"/>
<dbReference type="SMART" id="SM00044">
    <property type="entry name" value="CYCc"/>
    <property type="match status" value="1"/>
</dbReference>